<feature type="compositionally biased region" description="Acidic residues" evidence="1">
    <location>
        <begin position="398"/>
        <end position="410"/>
    </location>
</feature>
<dbReference type="PANTHER" id="PTHR16267:SF11">
    <property type="entry name" value="STUMPS, ISOFORM E"/>
    <property type="match status" value="1"/>
</dbReference>
<dbReference type="InterPro" id="IPR052446">
    <property type="entry name" value="B-cell_PI3K-Signaling_Adptrs"/>
</dbReference>
<organism evidence="2 3">
    <name type="scientific">Tegillarca granosa</name>
    <name type="common">Malaysian cockle</name>
    <name type="synonym">Anadara granosa</name>
    <dbReference type="NCBI Taxonomy" id="220873"/>
    <lineage>
        <taxon>Eukaryota</taxon>
        <taxon>Metazoa</taxon>
        <taxon>Spiralia</taxon>
        <taxon>Lophotrochozoa</taxon>
        <taxon>Mollusca</taxon>
        <taxon>Bivalvia</taxon>
        <taxon>Autobranchia</taxon>
        <taxon>Pteriomorphia</taxon>
        <taxon>Arcoida</taxon>
        <taxon>Arcoidea</taxon>
        <taxon>Arcidae</taxon>
        <taxon>Tegillarca</taxon>
    </lineage>
</organism>
<dbReference type="Proteomes" id="UP001217089">
    <property type="component" value="Unassembled WGS sequence"/>
</dbReference>
<protein>
    <recommendedName>
        <fullName evidence="4">DBB domain-containing protein</fullName>
    </recommendedName>
</protein>
<feature type="compositionally biased region" description="Polar residues" evidence="1">
    <location>
        <begin position="464"/>
        <end position="474"/>
    </location>
</feature>
<dbReference type="EMBL" id="JARBDR010000214">
    <property type="protein sequence ID" value="KAJ8319275.1"/>
    <property type="molecule type" value="Genomic_DNA"/>
</dbReference>
<evidence type="ECO:0000313" key="2">
    <source>
        <dbReference type="EMBL" id="KAJ8319275.1"/>
    </source>
</evidence>
<name>A0ABQ9FU92_TEGGR</name>
<proteinExistence type="predicted"/>
<evidence type="ECO:0000256" key="1">
    <source>
        <dbReference type="SAM" id="MobiDB-lite"/>
    </source>
</evidence>
<gene>
    <name evidence="2" type="ORF">KUTeg_004366</name>
</gene>
<feature type="region of interest" description="Disordered" evidence="1">
    <location>
        <begin position="395"/>
        <end position="483"/>
    </location>
</feature>
<feature type="region of interest" description="Disordered" evidence="1">
    <location>
        <begin position="605"/>
        <end position="662"/>
    </location>
</feature>
<comment type="caution">
    <text evidence="2">The sequence shown here is derived from an EMBL/GenBank/DDBJ whole genome shotgun (WGS) entry which is preliminary data.</text>
</comment>
<dbReference type="InterPro" id="IPR035897">
    <property type="entry name" value="Toll_tir_struct_dom_sf"/>
</dbReference>
<sequence length="708" mass="79862">MRHIGILYDGSDAEDWFVYLFGMLDLSDRVKLTKGSINVAENDPSSKELTKFINDSLVLVLLLSPGMCQILEEQSDKYSQCLKKHTDVVLIMCFTQKEDLDTFSKQCPSCLSWKMLQKSDSKSGNQMMMSEIVEMVDKLQKKRCPQVNPKPRPRQQKVKIIPESVYKIHEPIVLIFPEETDGNIQIGFQDTDTLYNTVKLNPYTYQFKAPSIKPGLTKLKIYKDGREIYAHPFTFVEPKLASYQCAEMLAQCLGTSGHEELDFKLCEIYEKSFSQDDVISKMLKPTAKPSVTKSCSEIPTILHFAAKNGLSEFCATILDTADSMTLFETENLKRINCIDNLFVPNNTSCLHSGLLPKPKSFKYNSKKSTDSPESSTSVPVVPNIGCHPFLTELTQVEDQSESTDDNEEDLYADKRSLIPVHGKRPPPPPPKKSSVSNQSPAEFMGIKAPPIPKRPSKPQEEDIQQNSGESQSQKELIEIAKGVKTGEFTLDEAERLYSAWRERNSSQSTSMKERKKMLEEMRNEYKSVFDASKKKDSTFGRLSVFSKFKKWGKRKKSEPDLNISKPIARGKGSRYTKFPGQGAIPEDKVCTEGAFCGQLDPRFSTLSNSSSSSSASSGSRDSRTSFASRESSISESFDSSDSDADEVTEKIDSGMDSDGQVSLRSHRCLSRVSKSRHSLKVEFLEKYLITDNVKQFFIREFRIMKNNF</sequence>
<keyword evidence="3" id="KW-1185">Reference proteome</keyword>
<evidence type="ECO:0008006" key="4">
    <source>
        <dbReference type="Google" id="ProtNLM"/>
    </source>
</evidence>
<feature type="compositionally biased region" description="Low complexity" evidence="1">
    <location>
        <begin position="605"/>
        <end position="637"/>
    </location>
</feature>
<dbReference type="PANTHER" id="PTHR16267">
    <property type="entry name" value="BANK1/PIK3AP1 FAMILY MEMBER"/>
    <property type="match status" value="1"/>
</dbReference>
<feature type="region of interest" description="Disordered" evidence="1">
    <location>
        <begin position="554"/>
        <end position="583"/>
    </location>
</feature>
<accession>A0ABQ9FU92</accession>
<dbReference type="Gene3D" id="3.40.50.10140">
    <property type="entry name" value="Toll/interleukin-1 receptor homology (TIR) domain"/>
    <property type="match status" value="1"/>
</dbReference>
<reference evidence="2 3" key="1">
    <citation type="submission" date="2022-12" db="EMBL/GenBank/DDBJ databases">
        <title>Chromosome-level genome of Tegillarca granosa.</title>
        <authorList>
            <person name="Kim J."/>
        </authorList>
    </citation>
    <scope>NUCLEOTIDE SEQUENCE [LARGE SCALE GENOMIC DNA]</scope>
    <source>
        <strain evidence="2">Teg-2019</strain>
        <tissue evidence="2">Adductor muscle</tissue>
    </source>
</reference>
<evidence type="ECO:0000313" key="3">
    <source>
        <dbReference type="Proteomes" id="UP001217089"/>
    </source>
</evidence>